<dbReference type="EMBL" id="NRRE01000026">
    <property type="protein sequence ID" value="MBK1697564.1"/>
    <property type="molecule type" value="Genomic_DNA"/>
</dbReference>
<dbReference type="InterPro" id="IPR002734">
    <property type="entry name" value="RibDG_C"/>
</dbReference>
<organism evidence="5 6">
    <name type="scientific">Rhodovibrio salinarum</name>
    <dbReference type="NCBI Taxonomy" id="1087"/>
    <lineage>
        <taxon>Bacteria</taxon>
        <taxon>Pseudomonadati</taxon>
        <taxon>Pseudomonadota</taxon>
        <taxon>Alphaproteobacteria</taxon>
        <taxon>Rhodospirillales</taxon>
        <taxon>Rhodovibrionaceae</taxon>
        <taxon>Rhodovibrio</taxon>
    </lineage>
</organism>
<dbReference type="Pfam" id="PF01872">
    <property type="entry name" value="RibD_C"/>
    <property type="match status" value="1"/>
</dbReference>
<reference evidence="5" key="2">
    <citation type="journal article" date="2020" name="Microorganisms">
        <title>Osmotic Adaptation and Compatible Solute Biosynthesis of Phototrophic Bacteria as Revealed from Genome Analyses.</title>
        <authorList>
            <person name="Imhoff J.F."/>
            <person name="Rahn T."/>
            <person name="Kunzel S."/>
            <person name="Keller A."/>
            <person name="Neulinger S.C."/>
        </authorList>
    </citation>
    <scope>NUCLEOTIDE SEQUENCE</scope>
    <source>
        <strain evidence="5">DSM 9154</strain>
    </source>
</reference>
<evidence type="ECO:0000313" key="5">
    <source>
        <dbReference type="EMBL" id="MBK1697564.1"/>
    </source>
</evidence>
<dbReference type="SUPFAM" id="SSF53597">
    <property type="entry name" value="Dihydrofolate reductase-like"/>
    <property type="match status" value="1"/>
</dbReference>
<evidence type="ECO:0000256" key="2">
    <source>
        <dbReference type="ARBA" id="ARBA00022857"/>
    </source>
</evidence>
<dbReference type="Gene3D" id="3.40.430.10">
    <property type="entry name" value="Dihydrofolate Reductase, subunit A"/>
    <property type="match status" value="1"/>
</dbReference>
<protein>
    <recommendedName>
        <fullName evidence="4">Bacterial bifunctional deaminase-reductase C-terminal domain-containing protein</fullName>
    </recommendedName>
</protein>
<gene>
    <name evidence="5" type="ORF">CKO21_09940</name>
</gene>
<evidence type="ECO:0000259" key="4">
    <source>
        <dbReference type="Pfam" id="PF01872"/>
    </source>
</evidence>
<dbReference type="PANTHER" id="PTHR38011:SF7">
    <property type="entry name" value="2,5-DIAMINO-6-RIBOSYLAMINO-4(3H)-PYRIMIDINONE 5'-PHOSPHATE REDUCTASE"/>
    <property type="match status" value="1"/>
</dbReference>
<dbReference type="PANTHER" id="PTHR38011">
    <property type="entry name" value="DIHYDROFOLATE REDUCTASE FAMILY PROTEIN (AFU_ORTHOLOGUE AFUA_8G06820)"/>
    <property type="match status" value="1"/>
</dbReference>
<evidence type="ECO:0000313" key="6">
    <source>
        <dbReference type="Proteomes" id="UP000778970"/>
    </source>
</evidence>
<proteinExistence type="predicted"/>
<dbReference type="GO" id="GO:0009231">
    <property type="term" value="P:riboflavin biosynthetic process"/>
    <property type="evidence" value="ECO:0007669"/>
    <property type="project" value="InterPro"/>
</dbReference>
<keyword evidence="2" id="KW-0521">NADP</keyword>
<evidence type="ECO:0000256" key="1">
    <source>
        <dbReference type="ARBA" id="ARBA00005104"/>
    </source>
</evidence>
<sequence>MADGPLTIGQLGQSLDGRIATTGGDSYYVTGEANRTHLHRLRALVDAVVVGAGTVLHDDPQLTVRACAGDNPMRIVIDSRGQLTADHRLFQDRQAPTLVYRGANVDVPMGAAEVAALDAGPDGYDPAALLADLHARGLHHVLIEGGGVTVSRFLAAELLDRLHICVAPLIIGSGRAAVSLPEIARLSEARRPPMRTFAMSPDTLFDCDLRG</sequence>
<evidence type="ECO:0000256" key="3">
    <source>
        <dbReference type="ARBA" id="ARBA00023002"/>
    </source>
</evidence>
<dbReference type="InterPro" id="IPR050765">
    <property type="entry name" value="Riboflavin_Biosynth_HTPR"/>
</dbReference>
<comment type="pathway">
    <text evidence="1">Cofactor biosynthesis; riboflavin biosynthesis.</text>
</comment>
<reference evidence="5" key="1">
    <citation type="submission" date="2017-08" db="EMBL/GenBank/DDBJ databases">
        <authorList>
            <person name="Imhoff J.F."/>
            <person name="Rahn T."/>
            <person name="Kuenzel S."/>
            <person name="Neulinger S.C."/>
        </authorList>
    </citation>
    <scope>NUCLEOTIDE SEQUENCE</scope>
    <source>
        <strain evidence="5">DSM 9154</strain>
    </source>
</reference>
<dbReference type="InterPro" id="IPR024072">
    <property type="entry name" value="DHFR-like_dom_sf"/>
</dbReference>
<dbReference type="AlphaFoldDB" id="A0A934QIL4"/>
<feature type="domain" description="Bacterial bifunctional deaminase-reductase C-terminal" evidence="4">
    <location>
        <begin position="10"/>
        <end position="184"/>
    </location>
</feature>
<accession>A0A934QIL4</accession>
<comment type="caution">
    <text evidence="5">The sequence shown here is derived from an EMBL/GenBank/DDBJ whole genome shotgun (WGS) entry which is preliminary data.</text>
</comment>
<dbReference type="Proteomes" id="UP000778970">
    <property type="component" value="Unassembled WGS sequence"/>
</dbReference>
<keyword evidence="6" id="KW-1185">Reference proteome</keyword>
<keyword evidence="3" id="KW-0560">Oxidoreductase</keyword>
<name>A0A934QIL4_9PROT</name>
<dbReference type="GO" id="GO:0008703">
    <property type="term" value="F:5-amino-6-(5-phosphoribosylamino)uracil reductase activity"/>
    <property type="evidence" value="ECO:0007669"/>
    <property type="project" value="InterPro"/>
</dbReference>